<dbReference type="Pfam" id="PF00292">
    <property type="entry name" value="PAX"/>
    <property type="match status" value="1"/>
</dbReference>
<dbReference type="Gene3D" id="3.30.420.10">
    <property type="entry name" value="Ribonuclease H-like superfamily/Ribonuclease H"/>
    <property type="match status" value="1"/>
</dbReference>
<gene>
    <name evidence="3" type="ORF">FSP39_008995</name>
</gene>
<sequence length="341" mass="39118">MASKQGKAISQEMRNRIIEMYLSGKSYSEIGKTLGISKPGCFRIVKRYEEHNTLIPKIKTKSRGNRKVTDQVLQFIAYSKWKKPSIFSREIKQKLLDEKLCTTSNVPSVKRISYVVKHVLDLSYKKLCSIPAETLRPNHDQIVNNYFASLLNYDYTQMHFFDEASIVSTAGNRGYGHSLVGTRAVEVQRYASSTTLTVNVCCDFFGLNHYNIINGASDAFEMINFFNEAMQERNAIGNPMFCRGDVIIMDNCGFHHHRQGERLLRDLLATHGINLIFQPPYSPEYNVTECVFGMMRQHLQANEAFVSQYLELAVVNALDNDIMKRYMPSFFKKCGYLLSFL</sequence>
<dbReference type="GO" id="GO:0006355">
    <property type="term" value="P:regulation of DNA-templated transcription"/>
    <property type="evidence" value="ECO:0007669"/>
    <property type="project" value="InterPro"/>
</dbReference>
<dbReference type="SUPFAM" id="SSF46689">
    <property type="entry name" value="Homeodomain-like"/>
    <property type="match status" value="1"/>
</dbReference>
<feature type="domain" description="Paired" evidence="2">
    <location>
        <begin position="1"/>
        <end position="119"/>
    </location>
</feature>
<dbReference type="PANTHER" id="PTHR46564">
    <property type="entry name" value="TRANSPOSASE"/>
    <property type="match status" value="1"/>
</dbReference>
<evidence type="ECO:0000313" key="4">
    <source>
        <dbReference type="Proteomes" id="UP001186944"/>
    </source>
</evidence>
<dbReference type="InterPro" id="IPR009057">
    <property type="entry name" value="Homeodomain-like_sf"/>
</dbReference>
<keyword evidence="1" id="KW-0563">Paired box</keyword>
<evidence type="ECO:0000256" key="1">
    <source>
        <dbReference type="ARBA" id="ARBA00022724"/>
    </source>
</evidence>
<dbReference type="PANTHER" id="PTHR46564:SF1">
    <property type="entry name" value="TRANSPOSASE"/>
    <property type="match status" value="1"/>
</dbReference>
<dbReference type="InterPro" id="IPR001523">
    <property type="entry name" value="Paired_dom"/>
</dbReference>
<evidence type="ECO:0000259" key="2">
    <source>
        <dbReference type="PROSITE" id="PS51057"/>
    </source>
</evidence>
<dbReference type="InterPro" id="IPR036388">
    <property type="entry name" value="WH-like_DNA-bd_sf"/>
</dbReference>
<evidence type="ECO:0000313" key="3">
    <source>
        <dbReference type="EMBL" id="KAK3108489.1"/>
    </source>
</evidence>
<keyword evidence="4" id="KW-1185">Reference proteome</keyword>
<name>A0AA89C4C3_PINIB</name>
<dbReference type="Pfam" id="PF13358">
    <property type="entry name" value="DDE_3"/>
    <property type="match status" value="1"/>
</dbReference>
<proteinExistence type="predicted"/>
<dbReference type="InterPro" id="IPR038717">
    <property type="entry name" value="Tc1-like_DDE_dom"/>
</dbReference>
<dbReference type="Gene3D" id="1.10.10.10">
    <property type="entry name" value="Winged helix-like DNA-binding domain superfamily/Winged helix DNA-binding domain"/>
    <property type="match status" value="2"/>
</dbReference>
<comment type="caution">
    <text evidence="3">The sequence shown here is derived from an EMBL/GenBank/DDBJ whole genome shotgun (WGS) entry which is preliminary data.</text>
</comment>
<dbReference type="GO" id="GO:0003677">
    <property type="term" value="F:DNA binding"/>
    <property type="evidence" value="ECO:0007669"/>
    <property type="project" value="InterPro"/>
</dbReference>
<reference evidence="3" key="1">
    <citation type="submission" date="2019-08" db="EMBL/GenBank/DDBJ databases">
        <title>The improved chromosome-level genome for the pearl oyster Pinctada fucata martensii using PacBio sequencing and Hi-C.</title>
        <authorList>
            <person name="Zheng Z."/>
        </authorList>
    </citation>
    <scope>NUCLEOTIDE SEQUENCE</scope>
    <source>
        <strain evidence="3">ZZ-2019</strain>
        <tissue evidence="3">Adductor muscle</tissue>
    </source>
</reference>
<protein>
    <recommendedName>
        <fullName evidence="2">Paired domain-containing protein</fullName>
    </recommendedName>
</protein>
<organism evidence="3 4">
    <name type="scientific">Pinctada imbricata</name>
    <name type="common">Atlantic pearl-oyster</name>
    <name type="synonym">Pinctada martensii</name>
    <dbReference type="NCBI Taxonomy" id="66713"/>
    <lineage>
        <taxon>Eukaryota</taxon>
        <taxon>Metazoa</taxon>
        <taxon>Spiralia</taxon>
        <taxon>Lophotrochozoa</taxon>
        <taxon>Mollusca</taxon>
        <taxon>Bivalvia</taxon>
        <taxon>Autobranchia</taxon>
        <taxon>Pteriomorphia</taxon>
        <taxon>Pterioida</taxon>
        <taxon>Pterioidea</taxon>
        <taxon>Pteriidae</taxon>
        <taxon>Pinctada</taxon>
    </lineage>
</organism>
<dbReference type="InterPro" id="IPR036397">
    <property type="entry name" value="RNaseH_sf"/>
</dbReference>
<dbReference type="SMART" id="SM00351">
    <property type="entry name" value="PAX"/>
    <property type="match status" value="1"/>
</dbReference>
<dbReference type="PROSITE" id="PS51057">
    <property type="entry name" value="PAIRED_2"/>
    <property type="match status" value="1"/>
</dbReference>
<dbReference type="AlphaFoldDB" id="A0AA89C4C3"/>
<dbReference type="EMBL" id="VSWD01000001">
    <property type="protein sequence ID" value="KAK3108489.1"/>
    <property type="molecule type" value="Genomic_DNA"/>
</dbReference>
<dbReference type="Proteomes" id="UP001186944">
    <property type="component" value="Unassembled WGS sequence"/>
</dbReference>
<accession>A0AA89C4C3</accession>